<comment type="caution">
    <text evidence="3">The sequence shown here is derived from an EMBL/GenBank/DDBJ whole genome shotgun (WGS) entry which is preliminary data.</text>
</comment>
<reference evidence="3 4" key="1">
    <citation type="journal article" date="2018" name="Front. Plant Sci.">
        <title>Red Clover (Trifolium pratense) and Zigzag Clover (T. medium) - A Picture of Genomic Similarities and Differences.</title>
        <authorList>
            <person name="Dluhosova J."/>
            <person name="Istvanek J."/>
            <person name="Nedelnik J."/>
            <person name="Repkova J."/>
        </authorList>
    </citation>
    <scope>NUCLEOTIDE SEQUENCE [LARGE SCALE GENOMIC DNA]</scope>
    <source>
        <strain evidence="4">cv. 10/8</strain>
        <tissue evidence="3">Leaf</tissue>
    </source>
</reference>
<protein>
    <submittedName>
        <fullName evidence="3">TMV resistance protein N-like</fullName>
    </submittedName>
</protein>
<dbReference type="PANTHER" id="PTHR32009">
    <property type="entry name" value="TMV RESISTANCE PROTEIN N-LIKE"/>
    <property type="match status" value="1"/>
</dbReference>
<evidence type="ECO:0000256" key="1">
    <source>
        <dbReference type="ARBA" id="ARBA00023027"/>
    </source>
</evidence>
<feature type="domain" description="TIR" evidence="2">
    <location>
        <begin position="1"/>
        <end position="73"/>
    </location>
</feature>
<dbReference type="EMBL" id="LXQA010540825">
    <property type="protein sequence ID" value="MCI58123.1"/>
    <property type="molecule type" value="Genomic_DNA"/>
</dbReference>
<evidence type="ECO:0000313" key="4">
    <source>
        <dbReference type="Proteomes" id="UP000265520"/>
    </source>
</evidence>
<dbReference type="PROSITE" id="PS50104">
    <property type="entry name" value="TIR"/>
    <property type="match status" value="1"/>
</dbReference>
<keyword evidence="4" id="KW-1185">Reference proteome</keyword>
<dbReference type="GO" id="GO:0007165">
    <property type="term" value="P:signal transduction"/>
    <property type="evidence" value="ECO:0007669"/>
    <property type="project" value="InterPro"/>
</dbReference>
<feature type="non-terminal residue" evidence="3">
    <location>
        <position position="78"/>
    </location>
</feature>
<dbReference type="PANTHER" id="PTHR32009:SF160">
    <property type="entry name" value="DISEASE RESISTANCE PROTEIN (TIR-NBS-LRR CLASS)"/>
    <property type="match status" value="1"/>
</dbReference>
<dbReference type="SUPFAM" id="SSF52200">
    <property type="entry name" value="Toll/Interleukin receptor TIR domain"/>
    <property type="match status" value="1"/>
</dbReference>
<dbReference type="Gene3D" id="3.40.50.10140">
    <property type="entry name" value="Toll/interleukin-1 receptor homology (TIR) domain"/>
    <property type="match status" value="1"/>
</dbReference>
<dbReference type="InterPro" id="IPR000157">
    <property type="entry name" value="TIR_dom"/>
</dbReference>
<keyword evidence="1" id="KW-0520">NAD</keyword>
<dbReference type="InterPro" id="IPR035897">
    <property type="entry name" value="Toll_tir_struct_dom_sf"/>
</dbReference>
<proteinExistence type="predicted"/>
<evidence type="ECO:0000259" key="2">
    <source>
        <dbReference type="PROSITE" id="PS50104"/>
    </source>
</evidence>
<dbReference type="Proteomes" id="UP000265520">
    <property type="component" value="Unassembled WGS sequence"/>
</dbReference>
<dbReference type="AlphaFoldDB" id="A0A392TAE7"/>
<sequence length="78" mass="8678">MECSKSTGQVVLPVFYGVDPSEVRHQNGEFGRAFQSLLTRLSNMKGLFKVLNFKSGSQNLEQERSWTEALHEVAGFAG</sequence>
<dbReference type="Pfam" id="PF01582">
    <property type="entry name" value="TIR"/>
    <property type="match status" value="1"/>
</dbReference>
<organism evidence="3 4">
    <name type="scientific">Trifolium medium</name>
    <dbReference type="NCBI Taxonomy" id="97028"/>
    <lineage>
        <taxon>Eukaryota</taxon>
        <taxon>Viridiplantae</taxon>
        <taxon>Streptophyta</taxon>
        <taxon>Embryophyta</taxon>
        <taxon>Tracheophyta</taxon>
        <taxon>Spermatophyta</taxon>
        <taxon>Magnoliopsida</taxon>
        <taxon>eudicotyledons</taxon>
        <taxon>Gunneridae</taxon>
        <taxon>Pentapetalae</taxon>
        <taxon>rosids</taxon>
        <taxon>fabids</taxon>
        <taxon>Fabales</taxon>
        <taxon>Fabaceae</taxon>
        <taxon>Papilionoideae</taxon>
        <taxon>50 kb inversion clade</taxon>
        <taxon>NPAAA clade</taxon>
        <taxon>Hologalegina</taxon>
        <taxon>IRL clade</taxon>
        <taxon>Trifolieae</taxon>
        <taxon>Trifolium</taxon>
    </lineage>
</organism>
<name>A0A392TAE7_9FABA</name>
<evidence type="ECO:0000313" key="3">
    <source>
        <dbReference type="EMBL" id="MCI58123.1"/>
    </source>
</evidence>
<accession>A0A392TAE7</accession>